<comment type="caution">
    <text evidence="1">The sequence shown here is derived from an EMBL/GenBank/DDBJ whole genome shotgun (WGS) entry which is preliminary data.</text>
</comment>
<gene>
    <name evidence="1" type="ORF">BXY66_2248</name>
</gene>
<organism evidence="1 2">
    <name type="scientific">Shimia isoporae</name>
    <dbReference type="NCBI Taxonomy" id="647720"/>
    <lineage>
        <taxon>Bacteria</taxon>
        <taxon>Pseudomonadati</taxon>
        <taxon>Pseudomonadota</taxon>
        <taxon>Alphaproteobacteria</taxon>
        <taxon>Rhodobacterales</taxon>
        <taxon>Roseobacteraceae</taxon>
    </lineage>
</organism>
<keyword evidence="2" id="KW-1185">Reference proteome</keyword>
<sequence length="109" mass="11344">MGILAALVLVTGCQDAAPRNAAEREKAAECQAQGGTFGRLGKKAQIPICSLPEKPASDAGKSCSDGSQCEANICLAETSSCAPVVHGNYCYKTLLVKGEEVSLECAYFE</sequence>
<dbReference type="AlphaFoldDB" id="A0A4R1NQP9"/>
<dbReference type="EMBL" id="SMGR01000001">
    <property type="protein sequence ID" value="TCL10179.1"/>
    <property type="molecule type" value="Genomic_DNA"/>
</dbReference>
<dbReference type="Proteomes" id="UP000295673">
    <property type="component" value="Unassembled WGS sequence"/>
</dbReference>
<accession>A0A4R1NQP9</accession>
<evidence type="ECO:0000313" key="1">
    <source>
        <dbReference type="EMBL" id="TCL10179.1"/>
    </source>
</evidence>
<proteinExistence type="predicted"/>
<evidence type="ECO:0000313" key="2">
    <source>
        <dbReference type="Proteomes" id="UP000295673"/>
    </source>
</evidence>
<protein>
    <submittedName>
        <fullName evidence="1">Uncharacterized protein</fullName>
    </submittedName>
</protein>
<name>A0A4R1NQP9_9RHOB</name>
<reference evidence="1 2" key="1">
    <citation type="submission" date="2019-03" db="EMBL/GenBank/DDBJ databases">
        <title>Genomic Encyclopedia of Archaeal and Bacterial Type Strains, Phase II (KMG-II): from individual species to whole genera.</title>
        <authorList>
            <person name="Goeker M."/>
        </authorList>
    </citation>
    <scope>NUCLEOTIDE SEQUENCE [LARGE SCALE GENOMIC DNA]</scope>
    <source>
        <strain evidence="1 2">DSM 26433</strain>
    </source>
</reference>